<dbReference type="EnsemblMetazoa" id="XM_038213344.1">
    <property type="protein sequence ID" value="XP_038069272.1"/>
    <property type="gene ID" value="LOC119738448"/>
</dbReference>
<dbReference type="InterPro" id="IPR014719">
    <property type="entry name" value="Ribosomal_bL12_C/ClpS-like"/>
</dbReference>
<organism evidence="6 7">
    <name type="scientific">Patiria miniata</name>
    <name type="common">Bat star</name>
    <name type="synonym">Asterina miniata</name>
    <dbReference type="NCBI Taxonomy" id="46514"/>
    <lineage>
        <taxon>Eukaryota</taxon>
        <taxon>Metazoa</taxon>
        <taxon>Echinodermata</taxon>
        <taxon>Eleutherozoa</taxon>
        <taxon>Asterozoa</taxon>
        <taxon>Asteroidea</taxon>
        <taxon>Valvatacea</taxon>
        <taxon>Valvatida</taxon>
        <taxon>Asterinidae</taxon>
        <taxon>Patiria</taxon>
    </lineage>
</organism>
<dbReference type="Pfam" id="PF00542">
    <property type="entry name" value="Ribosomal_L12"/>
    <property type="match status" value="1"/>
</dbReference>
<evidence type="ECO:0008006" key="8">
    <source>
        <dbReference type="Google" id="ProtNLM"/>
    </source>
</evidence>
<dbReference type="InterPro" id="IPR013823">
    <property type="entry name" value="Ribosomal_bL12_C"/>
</dbReference>
<dbReference type="GO" id="GO:0006412">
    <property type="term" value="P:translation"/>
    <property type="evidence" value="ECO:0007669"/>
    <property type="project" value="InterPro"/>
</dbReference>
<dbReference type="Gene3D" id="1.20.5.710">
    <property type="entry name" value="Single helix bin"/>
    <property type="match status" value="1"/>
</dbReference>
<feature type="domain" description="Large ribosomal subunit protein bL12 oligomerization" evidence="5">
    <location>
        <begin position="25"/>
        <end position="70"/>
    </location>
</feature>
<dbReference type="HAMAP" id="MF_00368">
    <property type="entry name" value="Ribosomal_bL12"/>
    <property type="match status" value="1"/>
</dbReference>
<evidence type="ECO:0000313" key="6">
    <source>
        <dbReference type="EnsemblMetazoa" id="XP_038069272.1"/>
    </source>
</evidence>
<keyword evidence="3" id="KW-0687">Ribonucleoprotein</keyword>
<dbReference type="GeneID" id="119738448"/>
<dbReference type="Gene3D" id="3.30.1390.10">
    <property type="match status" value="1"/>
</dbReference>
<dbReference type="OMA" id="LEDKWGV"/>
<evidence type="ECO:0000256" key="3">
    <source>
        <dbReference type="ARBA" id="ARBA00023274"/>
    </source>
</evidence>
<dbReference type="InterPro" id="IPR000206">
    <property type="entry name" value="Ribosomal_bL12"/>
</dbReference>
<dbReference type="RefSeq" id="XP_038069272.1">
    <property type="nucleotide sequence ID" value="XM_038213344.1"/>
</dbReference>
<keyword evidence="2" id="KW-0689">Ribosomal protein</keyword>
<evidence type="ECO:0000259" key="5">
    <source>
        <dbReference type="Pfam" id="PF16320"/>
    </source>
</evidence>
<dbReference type="OrthoDB" id="250175at2759"/>
<evidence type="ECO:0000259" key="4">
    <source>
        <dbReference type="Pfam" id="PF00542"/>
    </source>
</evidence>
<feature type="domain" description="Large ribosomal subunit protein bL12 C-terminal" evidence="4">
    <location>
        <begin position="89"/>
        <end position="157"/>
    </location>
</feature>
<dbReference type="SUPFAM" id="SSF48300">
    <property type="entry name" value="Ribosomal protein L7/12, oligomerisation (N-terminal) domain"/>
    <property type="match status" value="1"/>
</dbReference>
<dbReference type="AlphaFoldDB" id="A0A914AZY1"/>
<dbReference type="InterPro" id="IPR036235">
    <property type="entry name" value="Ribosomal_bL12_oligo_N_sf"/>
</dbReference>
<dbReference type="GO" id="GO:0005762">
    <property type="term" value="C:mitochondrial large ribosomal subunit"/>
    <property type="evidence" value="ECO:0007669"/>
    <property type="project" value="TreeGrafter"/>
</dbReference>
<keyword evidence="7" id="KW-1185">Reference proteome</keyword>
<dbReference type="Proteomes" id="UP000887568">
    <property type="component" value="Unplaced"/>
</dbReference>
<dbReference type="GO" id="GO:0003735">
    <property type="term" value="F:structural constituent of ribosome"/>
    <property type="evidence" value="ECO:0007669"/>
    <property type="project" value="InterPro"/>
</dbReference>
<evidence type="ECO:0000313" key="7">
    <source>
        <dbReference type="Proteomes" id="UP000887568"/>
    </source>
</evidence>
<dbReference type="GO" id="GO:0003729">
    <property type="term" value="F:mRNA binding"/>
    <property type="evidence" value="ECO:0007669"/>
    <property type="project" value="TreeGrafter"/>
</dbReference>
<protein>
    <recommendedName>
        <fullName evidence="8">39S ribosomal protein L12, mitochondrial</fullName>
    </recommendedName>
</protein>
<dbReference type="SUPFAM" id="SSF54736">
    <property type="entry name" value="ClpS-like"/>
    <property type="match status" value="1"/>
</dbReference>
<evidence type="ECO:0000256" key="1">
    <source>
        <dbReference type="ARBA" id="ARBA00007197"/>
    </source>
</evidence>
<accession>A0A914AZY1</accession>
<comment type="similarity">
    <text evidence="1">Belongs to the bacterial ribosomal protein bL12 family.</text>
</comment>
<reference evidence="6" key="1">
    <citation type="submission" date="2022-11" db="UniProtKB">
        <authorList>
            <consortium name="EnsemblMetazoa"/>
        </authorList>
    </citation>
    <scope>IDENTIFICATION</scope>
</reference>
<dbReference type="Pfam" id="PF16320">
    <property type="entry name" value="Ribosomal_L12_N"/>
    <property type="match status" value="1"/>
</dbReference>
<proteinExistence type="inferred from homology"/>
<dbReference type="InterPro" id="IPR008932">
    <property type="entry name" value="Ribosomal_bL12_oligo"/>
</dbReference>
<dbReference type="PANTHER" id="PTHR45987:SF4">
    <property type="entry name" value="LARGE RIBOSOMAL SUBUNIT PROTEIN BL12M"/>
    <property type="match status" value="1"/>
</dbReference>
<name>A0A914AZY1_PATMI</name>
<dbReference type="PANTHER" id="PTHR45987">
    <property type="entry name" value="39S RIBOSOMAL PROTEIN L12"/>
    <property type="match status" value="1"/>
</dbReference>
<sequence>MATRSYSNDAIPPPPLDGEVQYPEKITSIVGQISSLTIAEVADLNKLLKQTLGIQEAPVMAMGTVAPAAAQELDDDEEVTAAPKEKTQFTVKLTKFDETSKVKLIKQIKALNTGMNLVQAKKFVESAPQTVKADVSKTEAEDIKKQIEEAGGSCEIE</sequence>
<dbReference type="FunFam" id="3.30.1390.10:FF:000001">
    <property type="entry name" value="50S ribosomal protein L7/L12"/>
    <property type="match status" value="1"/>
</dbReference>
<evidence type="ECO:0000256" key="2">
    <source>
        <dbReference type="ARBA" id="ARBA00022980"/>
    </source>
</evidence>